<dbReference type="InterPro" id="IPR001387">
    <property type="entry name" value="Cro/C1-type_HTH"/>
</dbReference>
<dbReference type="RefSeq" id="WP_089773162.1">
    <property type="nucleotide sequence ID" value="NZ_FNTX01000002.1"/>
</dbReference>
<keyword evidence="4" id="KW-0804">Transcription</keyword>
<evidence type="ECO:0000256" key="5">
    <source>
        <dbReference type="SAM" id="MobiDB-lite"/>
    </source>
</evidence>
<dbReference type="SMART" id="SM00354">
    <property type="entry name" value="HTH_LACI"/>
    <property type="match status" value="1"/>
</dbReference>
<accession>A0A1H5K9V6</accession>
<dbReference type="CDD" id="cd01392">
    <property type="entry name" value="HTH_LacI"/>
    <property type="match status" value="1"/>
</dbReference>
<dbReference type="PRINTS" id="PR00036">
    <property type="entry name" value="HTHLACI"/>
</dbReference>
<dbReference type="GO" id="GO:0003700">
    <property type="term" value="F:DNA-binding transcription factor activity"/>
    <property type="evidence" value="ECO:0007669"/>
    <property type="project" value="TreeGrafter"/>
</dbReference>
<evidence type="ECO:0000313" key="9">
    <source>
        <dbReference type="Proteomes" id="UP000199220"/>
    </source>
</evidence>
<evidence type="ECO:0000259" key="6">
    <source>
        <dbReference type="PROSITE" id="PS50932"/>
    </source>
</evidence>
<name>A0A1H5K9V6_9MICO</name>
<reference evidence="9" key="1">
    <citation type="submission" date="2016-10" db="EMBL/GenBank/DDBJ databases">
        <authorList>
            <person name="Varghese N."/>
            <person name="Submissions S."/>
        </authorList>
    </citation>
    <scope>NUCLEOTIDE SEQUENCE [LARGE SCALE GENOMIC DNA]</scope>
    <source>
        <strain evidence="9">DSM 21368</strain>
    </source>
</reference>
<dbReference type="InterPro" id="IPR046335">
    <property type="entry name" value="LacI/GalR-like_sensor"/>
</dbReference>
<dbReference type="PANTHER" id="PTHR30146">
    <property type="entry name" value="LACI-RELATED TRANSCRIPTIONAL REPRESSOR"/>
    <property type="match status" value="1"/>
</dbReference>
<gene>
    <name evidence="8" type="ORF">SAMN04488554_2158</name>
</gene>
<evidence type="ECO:0000256" key="4">
    <source>
        <dbReference type="ARBA" id="ARBA00023163"/>
    </source>
</evidence>
<proteinExistence type="predicted"/>
<keyword evidence="1" id="KW-0678">Repressor</keyword>
<organism evidence="8 9">
    <name type="scientific">Ruania alba</name>
    <dbReference type="NCBI Taxonomy" id="648782"/>
    <lineage>
        <taxon>Bacteria</taxon>
        <taxon>Bacillati</taxon>
        <taxon>Actinomycetota</taxon>
        <taxon>Actinomycetes</taxon>
        <taxon>Micrococcales</taxon>
        <taxon>Ruaniaceae</taxon>
        <taxon>Ruania</taxon>
    </lineage>
</organism>
<dbReference type="STRING" id="648782.SAMN04488554_2158"/>
<dbReference type="OrthoDB" id="3467214at2"/>
<dbReference type="GO" id="GO:0000976">
    <property type="term" value="F:transcription cis-regulatory region binding"/>
    <property type="evidence" value="ECO:0007669"/>
    <property type="project" value="TreeGrafter"/>
</dbReference>
<dbReference type="PANTHER" id="PTHR30146:SF148">
    <property type="entry name" value="HTH-TYPE TRANSCRIPTIONAL REPRESSOR PURR-RELATED"/>
    <property type="match status" value="1"/>
</dbReference>
<keyword evidence="3" id="KW-0238">DNA-binding</keyword>
<evidence type="ECO:0000256" key="2">
    <source>
        <dbReference type="ARBA" id="ARBA00023015"/>
    </source>
</evidence>
<protein>
    <submittedName>
        <fullName evidence="8">Transcriptional regulator, LacI family</fullName>
    </submittedName>
</protein>
<dbReference type="PROSITE" id="PS00356">
    <property type="entry name" value="HTH_LACI_1"/>
    <property type="match status" value="1"/>
</dbReference>
<dbReference type="Pfam" id="PF00356">
    <property type="entry name" value="LacI"/>
    <property type="match status" value="1"/>
</dbReference>
<dbReference type="InterPro" id="IPR000843">
    <property type="entry name" value="HTH_LacI"/>
</dbReference>
<keyword evidence="2" id="KW-0805">Transcription regulation</keyword>
<dbReference type="InterPro" id="IPR010982">
    <property type="entry name" value="Lambda_DNA-bd_dom_sf"/>
</dbReference>
<evidence type="ECO:0000313" key="8">
    <source>
        <dbReference type="EMBL" id="SEE61585.1"/>
    </source>
</evidence>
<dbReference type="InterPro" id="IPR028082">
    <property type="entry name" value="Peripla_BP_I"/>
</dbReference>
<dbReference type="SUPFAM" id="SSF53822">
    <property type="entry name" value="Periplasmic binding protein-like I"/>
    <property type="match status" value="1"/>
</dbReference>
<dbReference type="SUPFAM" id="SSF47413">
    <property type="entry name" value="lambda repressor-like DNA-binding domains"/>
    <property type="match status" value="1"/>
</dbReference>
<dbReference type="PROSITE" id="PS50943">
    <property type="entry name" value="HTH_CROC1"/>
    <property type="match status" value="1"/>
</dbReference>
<evidence type="ECO:0000256" key="1">
    <source>
        <dbReference type="ARBA" id="ARBA00022491"/>
    </source>
</evidence>
<dbReference type="Gene3D" id="3.40.50.2300">
    <property type="match status" value="2"/>
</dbReference>
<sequence length="358" mass="36970">MASAPTLRDVAAVAGVSVSTVSKVLNGRGKFAPETHLKIAQAVQRLGFRPDALARSFATGRSQLVGVLTEFAPGAFTSPVMVGASTYLGKHEMGVLFADAALNREAMGELAGSLRARRIDGLLVIGDGLHSRLGSVSAGLGVPVVYAFGESADPADVSFIPDNEMVGVVATEHLIERGRTKIAHIGVADDLAGAARARGCLRALAAAELDMVGGRVESNDWRRSGGIEATRRLLAADVAFDAIFCANDQIAFGALAALTAAGLRVPDDVALVGVDNWESMTGTGRQGRNVLTSVDPDLRGLGAAAAAHLIEAVDGAFEPGVHLHPCILRLGESTLGPDPDAEPDLPVPHGAVDQSGRR</sequence>
<keyword evidence="9" id="KW-1185">Reference proteome</keyword>
<dbReference type="Proteomes" id="UP000199220">
    <property type="component" value="Unassembled WGS sequence"/>
</dbReference>
<evidence type="ECO:0000259" key="7">
    <source>
        <dbReference type="PROSITE" id="PS50943"/>
    </source>
</evidence>
<feature type="domain" description="HTH lacI-type" evidence="6">
    <location>
        <begin position="5"/>
        <end position="59"/>
    </location>
</feature>
<dbReference type="Pfam" id="PF13377">
    <property type="entry name" value="Peripla_BP_3"/>
    <property type="match status" value="1"/>
</dbReference>
<dbReference type="PROSITE" id="PS50932">
    <property type="entry name" value="HTH_LACI_2"/>
    <property type="match status" value="1"/>
</dbReference>
<dbReference type="Gene3D" id="1.10.260.40">
    <property type="entry name" value="lambda repressor-like DNA-binding domains"/>
    <property type="match status" value="1"/>
</dbReference>
<feature type="region of interest" description="Disordered" evidence="5">
    <location>
        <begin position="334"/>
        <end position="358"/>
    </location>
</feature>
<evidence type="ECO:0000256" key="3">
    <source>
        <dbReference type="ARBA" id="ARBA00023125"/>
    </source>
</evidence>
<dbReference type="EMBL" id="FNTX01000002">
    <property type="protein sequence ID" value="SEE61585.1"/>
    <property type="molecule type" value="Genomic_DNA"/>
</dbReference>
<feature type="domain" description="HTH cro/C1-type" evidence="7">
    <location>
        <begin position="6"/>
        <end position="53"/>
    </location>
</feature>
<dbReference type="AlphaFoldDB" id="A0A1H5K9V6"/>